<dbReference type="AlphaFoldDB" id="A0ABD2MUI0"/>
<dbReference type="InterPro" id="IPR051970">
    <property type="entry name" value="TEL2_Regulation"/>
</dbReference>
<accession>A0ABD2MUI0</accession>
<sequence length="508" mass="58980">MFNSLKNIYLEEHERKKIEAKIYLGLPVHLECSVEILRAIGMKTGELMLNILNKEAKEKEDIELKFEYDNLKEETVLIIKSLENLENLNMTDYYKEKQVDEDVCYHIKNLILQGEVKKDKYIPPERKFRKKNTNENLDSEMIAPTIKNNYRYVKIIDENSELDSDDDLEPYDTSNDVKLTKKEPPAYLRDLRDGLLETECADVFNLSLENCEKIIVQQLPDDDPSIGLEILEILITLEPKFFNENFENLVFQNCVAITCVYPAIYAEYLCREFHAKIGTYSVCHRVLMLNILAESARNLSSLKKSEPEETIKKTGCLKKETNLEIAQEIVRERLKSKTRYFNKFKHRKVENLNIFADCAGYFFFPLIYGFNHNKLLYENPLNESDFIVLICFLKSLGSVICAAQNCPILPKMALEALKLGWFLRSHREPKVRMMVLSLISAVVINVPQHLLLTDFMDEIFKIRLWLGDTLSSNVSRGEPNSECRALAATCMYLVDKVLKTNMQDEDNI</sequence>
<proteinExistence type="inferred from homology"/>
<dbReference type="InterPro" id="IPR038528">
    <property type="entry name" value="TEL2_C_sf"/>
</dbReference>
<evidence type="ECO:0000313" key="5">
    <source>
        <dbReference type="Proteomes" id="UP001516400"/>
    </source>
</evidence>
<evidence type="ECO:0000256" key="1">
    <source>
        <dbReference type="ARBA" id="ARBA00006133"/>
    </source>
</evidence>
<protein>
    <recommendedName>
        <fullName evidence="3">Telomere length regulation protein conserved domain-containing protein</fullName>
    </recommendedName>
</protein>
<organism evidence="4 5">
    <name type="scientific">Cryptolaemus montrouzieri</name>
    <dbReference type="NCBI Taxonomy" id="559131"/>
    <lineage>
        <taxon>Eukaryota</taxon>
        <taxon>Metazoa</taxon>
        <taxon>Ecdysozoa</taxon>
        <taxon>Arthropoda</taxon>
        <taxon>Hexapoda</taxon>
        <taxon>Insecta</taxon>
        <taxon>Pterygota</taxon>
        <taxon>Neoptera</taxon>
        <taxon>Endopterygota</taxon>
        <taxon>Coleoptera</taxon>
        <taxon>Polyphaga</taxon>
        <taxon>Cucujiformia</taxon>
        <taxon>Coccinelloidea</taxon>
        <taxon>Coccinellidae</taxon>
        <taxon>Scymninae</taxon>
        <taxon>Scymnini</taxon>
        <taxon>Cryptolaemus</taxon>
    </lineage>
</organism>
<dbReference type="InterPro" id="IPR019337">
    <property type="entry name" value="Telomere_length_regulation_dom"/>
</dbReference>
<dbReference type="PANTHER" id="PTHR15830:SF10">
    <property type="entry name" value="TELOMERE LENGTH REGULATION PROTEIN TEL2 HOMOLOG"/>
    <property type="match status" value="1"/>
</dbReference>
<evidence type="ECO:0000313" key="4">
    <source>
        <dbReference type="EMBL" id="KAL3270083.1"/>
    </source>
</evidence>
<keyword evidence="2" id="KW-0175">Coiled coil</keyword>
<reference evidence="4 5" key="1">
    <citation type="journal article" date="2021" name="BMC Biol.">
        <title>Horizontally acquired antibacterial genes associated with adaptive radiation of ladybird beetles.</title>
        <authorList>
            <person name="Li H.S."/>
            <person name="Tang X.F."/>
            <person name="Huang Y.H."/>
            <person name="Xu Z.Y."/>
            <person name="Chen M.L."/>
            <person name="Du X.Y."/>
            <person name="Qiu B.Y."/>
            <person name="Chen P.T."/>
            <person name="Zhang W."/>
            <person name="Slipinski A."/>
            <person name="Escalona H.E."/>
            <person name="Waterhouse R.M."/>
            <person name="Zwick A."/>
            <person name="Pang H."/>
        </authorList>
    </citation>
    <scope>NUCLEOTIDE SEQUENCE [LARGE SCALE GENOMIC DNA]</scope>
    <source>
        <strain evidence="4">SYSU2018</strain>
    </source>
</reference>
<dbReference type="Gene3D" id="1.25.40.720">
    <property type="entry name" value="Telomere length regulation protein 2, C-terminal domain"/>
    <property type="match status" value="2"/>
</dbReference>
<evidence type="ECO:0000259" key="3">
    <source>
        <dbReference type="Pfam" id="PF10193"/>
    </source>
</evidence>
<gene>
    <name evidence="4" type="ORF">HHI36_009141</name>
</gene>
<dbReference type="Proteomes" id="UP001516400">
    <property type="component" value="Unassembled WGS sequence"/>
</dbReference>
<name>A0ABD2MUI0_9CUCU</name>
<evidence type="ECO:0000256" key="2">
    <source>
        <dbReference type="SAM" id="Coils"/>
    </source>
</evidence>
<dbReference type="EMBL" id="JABFTP020000021">
    <property type="protein sequence ID" value="KAL3270083.1"/>
    <property type="molecule type" value="Genomic_DNA"/>
</dbReference>
<dbReference type="InterPro" id="IPR016024">
    <property type="entry name" value="ARM-type_fold"/>
</dbReference>
<dbReference type="Pfam" id="PF10193">
    <property type="entry name" value="Telomere_reg-2"/>
    <property type="match status" value="1"/>
</dbReference>
<feature type="domain" description="Telomere length regulation protein conserved" evidence="3">
    <location>
        <begin position="185"/>
        <end position="296"/>
    </location>
</feature>
<dbReference type="SUPFAM" id="SSF48371">
    <property type="entry name" value="ARM repeat"/>
    <property type="match status" value="1"/>
</dbReference>
<keyword evidence="5" id="KW-1185">Reference proteome</keyword>
<comment type="similarity">
    <text evidence="1">Belongs to the TEL2 family.</text>
</comment>
<comment type="caution">
    <text evidence="4">The sequence shown here is derived from an EMBL/GenBank/DDBJ whole genome shotgun (WGS) entry which is preliminary data.</text>
</comment>
<dbReference type="PANTHER" id="PTHR15830">
    <property type="entry name" value="TELOMERE LENGTH REGULATION PROTEIN TEL2 FAMILY MEMBER"/>
    <property type="match status" value="1"/>
</dbReference>
<feature type="coiled-coil region" evidence="2">
    <location>
        <begin position="54"/>
        <end position="88"/>
    </location>
</feature>